<evidence type="ECO:0000313" key="2">
    <source>
        <dbReference type="Proteomes" id="UP000522864"/>
    </source>
</evidence>
<comment type="caution">
    <text evidence="1">The sequence shown here is derived from an EMBL/GenBank/DDBJ whole genome shotgun (WGS) entry which is preliminary data.</text>
</comment>
<dbReference type="EMBL" id="JACAQA010000003">
    <property type="protein sequence ID" value="NWB84142.1"/>
    <property type="molecule type" value="Genomic_DNA"/>
</dbReference>
<dbReference type="AlphaFoldDB" id="A0A7Y7WMX6"/>
<gene>
    <name evidence="1" type="ORF">HX830_04535</name>
</gene>
<dbReference type="Proteomes" id="UP000522864">
    <property type="component" value="Unassembled WGS sequence"/>
</dbReference>
<protein>
    <submittedName>
        <fullName evidence="1">Uncharacterized protein</fullName>
    </submittedName>
</protein>
<reference evidence="1 2" key="1">
    <citation type="submission" date="2020-04" db="EMBL/GenBank/DDBJ databases">
        <title>Molecular characterization of pseudomonads from Agaricus bisporus reveal novel blotch 2 pathogens in Western Europe.</title>
        <authorList>
            <person name="Taparia T."/>
            <person name="Krijger M."/>
            <person name="Haynes E."/>
            <person name="Elpinstone J.G."/>
            <person name="Noble R."/>
            <person name="Van Der Wolf J."/>
        </authorList>
    </citation>
    <scope>NUCLEOTIDE SEQUENCE [LARGE SCALE GENOMIC DNA]</scope>
    <source>
        <strain evidence="1 2">G9001</strain>
    </source>
</reference>
<evidence type="ECO:0000313" key="1">
    <source>
        <dbReference type="EMBL" id="NWB84142.1"/>
    </source>
</evidence>
<dbReference type="RefSeq" id="WP_177099099.1">
    <property type="nucleotide sequence ID" value="NZ_JACAQA010000003.1"/>
</dbReference>
<name>A0A7Y7WMX6_9PSED</name>
<proteinExistence type="predicted"/>
<sequence length="251" mass="27843">MTAWWMSEGNNPVGKLLRFAEEGARIQGTMTTNDAWAAIFGCHIVDTLKIARGISDIYELVQAGKKAIIDNAKGEITIYLTPLFSIEVMLTSCDFISQWQDCKNYLNCVTLQGLVFGNHLLSNCYPAADAEIRQKIITFTEKLSKLLQECLDSDLSDELKRLFTKHIEAIHAGLLSYLAGGPDKIEELSDQAVGAIVRNVSEIQEASPEGQRMAKKVLETLSVTNQIITKTQELATRAHPIIENLLPFITT</sequence>
<organism evidence="1 2">
    <name type="scientific">Pseudomonas gingeri</name>
    <dbReference type="NCBI Taxonomy" id="117681"/>
    <lineage>
        <taxon>Bacteria</taxon>
        <taxon>Pseudomonadati</taxon>
        <taxon>Pseudomonadota</taxon>
        <taxon>Gammaproteobacteria</taxon>
        <taxon>Pseudomonadales</taxon>
        <taxon>Pseudomonadaceae</taxon>
        <taxon>Pseudomonas</taxon>
    </lineage>
</organism>
<accession>A0A7Y7WMX6</accession>